<dbReference type="OrthoDB" id="9804296at2"/>
<evidence type="ECO:0000313" key="3">
    <source>
        <dbReference type="Proteomes" id="UP000198736"/>
    </source>
</evidence>
<protein>
    <recommendedName>
        <fullName evidence="4">YHS domain-containing protein</fullName>
    </recommendedName>
</protein>
<feature type="signal peptide" evidence="1">
    <location>
        <begin position="1"/>
        <end position="22"/>
    </location>
</feature>
<dbReference type="RefSeq" id="WP_090900961.1">
    <property type="nucleotide sequence ID" value="NZ_CZPZ01000033.1"/>
</dbReference>
<dbReference type="AlphaFoldDB" id="A0A0S4LNP1"/>
<keyword evidence="3" id="KW-1185">Reference proteome</keyword>
<accession>A0A0S4LNP1</accession>
<evidence type="ECO:0008006" key="4">
    <source>
        <dbReference type="Google" id="ProtNLM"/>
    </source>
</evidence>
<keyword evidence="1" id="KW-0732">Signal</keyword>
<name>A0A0S4LNP1_9BACT</name>
<dbReference type="STRING" id="1742973.COMA2_60025"/>
<reference evidence="3" key="1">
    <citation type="submission" date="2015-10" db="EMBL/GenBank/DDBJ databases">
        <authorList>
            <person name="Luecker S."/>
            <person name="Luecker S."/>
        </authorList>
    </citation>
    <scope>NUCLEOTIDE SEQUENCE [LARGE SCALE GENOMIC DNA]</scope>
</reference>
<organism evidence="2 3">
    <name type="scientific">Candidatus Nitrospira nitrificans</name>
    <dbReference type="NCBI Taxonomy" id="1742973"/>
    <lineage>
        <taxon>Bacteria</taxon>
        <taxon>Pseudomonadati</taxon>
        <taxon>Nitrospirota</taxon>
        <taxon>Nitrospiria</taxon>
        <taxon>Nitrospirales</taxon>
        <taxon>Nitrospiraceae</taxon>
        <taxon>Nitrospira</taxon>
    </lineage>
</organism>
<gene>
    <name evidence="2" type="ORF">COMA2_60025</name>
</gene>
<dbReference type="NCBIfam" id="NF041384">
    <property type="entry name" value="YHS_seleno_dom"/>
    <property type="match status" value="1"/>
</dbReference>
<evidence type="ECO:0000256" key="1">
    <source>
        <dbReference type="SAM" id="SignalP"/>
    </source>
</evidence>
<proteinExistence type="predicted"/>
<sequence>MRLLYFLTLLVFICVGCTTLESRTFTTDDVAIRGYDPVAYFSQNRPVKGSSQFTHQHAGATWYFENKTNRDLFANAPEAYMPQYGGYCAYAMSKGFIASTVPEAWTIHAGKLYLNYSLRVRDNWLEDLSGKVRKADDHWAEKLKSLADRSCC</sequence>
<dbReference type="EMBL" id="CZPZ01000033">
    <property type="protein sequence ID" value="CUS38863.1"/>
    <property type="molecule type" value="Genomic_DNA"/>
</dbReference>
<evidence type="ECO:0000313" key="2">
    <source>
        <dbReference type="EMBL" id="CUS38863.1"/>
    </source>
</evidence>
<feature type="chain" id="PRO_5006624132" description="YHS domain-containing protein" evidence="1">
    <location>
        <begin position="23"/>
        <end position="152"/>
    </location>
</feature>
<dbReference type="Proteomes" id="UP000198736">
    <property type="component" value="Unassembled WGS sequence"/>
</dbReference>